<gene>
    <name evidence="4" type="ORF">H8S11_11540</name>
</gene>
<dbReference type="AlphaFoldDB" id="A0A8J6MDQ1"/>
<dbReference type="EMBL" id="JACOPO010000009">
    <property type="protein sequence ID" value="MBC5723441.1"/>
    <property type="molecule type" value="Genomic_DNA"/>
</dbReference>
<dbReference type="Gene3D" id="3.90.79.10">
    <property type="entry name" value="Nucleoside Triphosphate Pyrophosphohydrolase"/>
    <property type="match status" value="1"/>
</dbReference>
<dbReference type="InterPro" id="IPR000086">
    <property type="entry name" value="NUDIX_hydrolase_dom"/>
</dbReference>
<dbReference type="Pfam" id="PF12535">
    <property type="entry name" value="Nudix_N"/>
    <property type="match status" value="1"/>
</dbReference>
<dbReference type="InterPro" id="IPR015797">
    <property type="entry name" value="NUDIX_hydrolase-like_dom_sf"/>
</dbReference>
<protein>
    <submittedName>
        <fullName evidence="4">NUDIX hydrolase N-terminal domain-containing protein</fullName>
    </submittedName>
</protein>
<dbReference type="PANTHER" id="PTHR43046:SF16">
    <property type="entry name" value="ADP-RIBOSE PYROPHOSPHATASE YJHB-RELATED"/>
    <property type="match status" value="1"/>
</dbReference>
<sequence length="205" mass="23453">MDRKKLWLDWAVELQSLAQAGLYYGKDKFDRERYARIREIAAEILAFQGDMPLEKVKDLFCCETGYQTPKLATRAAVFQGERILLVQEPKGWALPGGWVDMDISVAENTVKEVREEAGLEVRADRLIALLDGERHHTTVYPWKVAIAFVLCTLVGGAFQENLETTASGWFPLDSMPPLDWEKTTREQLELCFRARAAVHWHTLLE</sequence>
<dbReference type="PANTHER" id="PTHR43046">
    <property type="entry name" value="GDP-MANNOSE MANNOSYL HYDROLASE"/>
    <property type="match status" value="1"/>
</dbReference>
<organism evidence="4 5">
    <name type="scientific">Flintibacter hominis</name>
    <dbReference type="NCBI Taxonomy" id="2763048"/>
    <lineage>
        <taxon>Bacteria</taxon>
        <taxon>Bacillati</taxon>
        <taxon>Bacillota</taxon>
        <taxon>Clostridia</taxon>
        <taxon>Eubacteriales</taxon>
        <taxon>Flintibacter</taxon>
    </lineage>
</organism>
<evidence type="ECO:0000256" key="1">
    <source>
        <dbReference type="ARBA" id="ARBA00001946"/>
    </source>
</evidence>
<accession>A0A8J6MDQ1</accession>
<dbReference type="Gene3D" id="6.10.250.1120">
    <property type="match status" value="1"/>
</dbReference>
<comment type="caution">
    <text evidence="4">The sequence shown here is derived from an EMBL/GenBank/DDBJ whole genome shotgun (WGS) entry which is preliminary data.</text>
</comment>
<keyword evidence="2 4" id="KW-0378">Hydrolase</keyword>
<proteinExistence type="predicted"/>
<keyword evidence="5" id="KW-1185">Reference proteome</keyword>
<dbReference type="Pfam" id="PF00293">
    <property type="entry name" value="NUDIX"/>
    <property type="match status" value="1"/>
</dbReference>
<comment type="cofactor">
    <cofactor evidence="1">
        <name>Mg(2+)</name>
        <dbReference type="ChEBI" id="CHEBI:18420"/>
    </cofactor>
</comment>
<evidence type="ECO:0000256" key="2">
    <source>
        <dbReference type="ARBA" id="ARBA00022801"/>
    </source>
</evidence>
<dbReference type="Proteomes" id="UP000628736">
    <property type="component" value="Unassembled WGS sequence"/>
</dbReference>
<evidence type="ECO:0000313" key="5">
    <source>
        <dbReference type="Proteomes" id="UP000628736"/>
    </source>
</evidence>
<name>A0A8J6MDQ1_9FIRM</name>
<dbReference type="InterPro" id="IPR059176">
    <property type="entry name" value="UDP-X_N"/>
</dbReference>
<dbReference type="SUPFAM" id="SSF55811">
    <property type="entry name" value="Nudix"/>
    <property type="match status" value="1"/>
</dbReference>
<feature type="domain" description="Nudix hydrolase" evidence="3">
    <location>
        <begin position="68"/>
        <end position="192"/>
    </location>
</feature>
<evidence type="ECO:0000259" key="3">
    <source>
        <dbReference type="PROSITE" id="PS51462"/>
    </source>
</evidence>
<dbReference type="PROSITE" id="PS51462">
    <property type="entry name" value="NUDIX"/>
    <property type="match status" value="1"/>
</dbReference>
<dbReference type="RefSeq" id="WP_147572005.1">
    <property type="nucleotide sequence ID" value="NZ_JACOPO010000009.1"/>
</dbReference>
<reference evidence="4" key="1">
    <citation type="submission" date="2020-08" db="EMBL/GenBank/DDBJ databases">
        <title>Genome public.</title>
        <authorList>
            <person name="Liu C."/>
            <person name="Sun Q."/>
        </authorList>
    </citation>
    <scope>NUCLEOTIDE SEQUENCE</scope>
    <source>
        <strain evidence="4">NSJ-23</strain>
    </source>
</reference>
<dbReference type="GO" id="GO:0016787">
    <property type="term" value="F:hydrolase activity"/>
    <property type="evidence" value="ECO:0007669"/>
    <property type="project" value="UniProtKB-KW"/>
</dbReference>
<evidence type="ECO:0000313" key="4">
    <source>
        <dbReference type="EMBL" id="MBC5723441.1"/>
    </source>
</evidence>